<dbReference type="InterPro" id="IPR037171">
    <property type="entry name" value="NagB/RpiA_transferase-like"/>
</dbReference>
<dbReference type="AlphaFoldDB" id="A0A2K8SEN3"/>
<dbReference type="Proteomes" id="UP000231823">
    <property type="component" value="Chromosome"/>
</dbReference>
<dbReference type="OrthoDB" id="9797223at2"/>
<dbReference type="InterPro" id="IPR001034">
    <property type="entry name" value="DeoR_HTH"/>
</dbReference>
<dbReference type="SUPFAM" id="SSF100950">
    <property type="entry name" value="NagB/RpiA/CoA transferase-like"/>
    <property type="match status" value="1"/>
</dbReference>
<organism evidence="4 5">
    <name type="scientific">Spiroplasma floricola 23-6</name>
    <dbReference type="NCBI Taxonomy" id="1336749"/>
    <lineage>
        <taxon>Bacteria</taxon>
        <taxon>Bacillati</taxon>
        <taxon>Mycoplasmatota</taxon>
        <taxon>Mollicutes</taxon>
        <taxon>Entomoplasmatales</taxon>
        <taxon>Spiroplasmataceae</taxon>
        <taxon>Spiroplasma</taxon>
    </lineage>
</organism>
<reference evidence="4 5" key="1">
    <citation type="submission" date="2017-12" db="EMBL/GenBank/DDBJ databases">
        <title>Complete genome sequence of Spiroplasma floricola 23-6 (ATCC 29989).</title>
        <authorList>
            <person name="Tsai Y.-M."/>
            <person name="Wu P.-S."/>
            <person name="Lo W.-S."/>
            <person name="Kuo C.-H."/>
        </authorList>
    </citation>
    <scope>NUCLEOTIDE SEQUENCE [LARGE SCALE GENOMIC DNA]</scope>
    <source>
        <strain evidence="4 5">23-6</strain>
    </source>
</reference>
<dbReference type="Pfam" id="PF08220">
    <property type="entry name" value="HTH_DeoR"/>
    <property type="match status" value="1"/>
</dbReference>
<name>A0A2K8SEN3_9MOLU</name>
<keyword evidence="1" id="KW-0805">Transcription regulation</keyword>
<dbReference type="InterPro" id="IPR050313">
    <property type="entry name" value="Carb_Metab_HTH_regulators"/>
</dbReference>
<dbReference type="EMBL" id="CP025057">
    <property type="protein sequence ID" value="AUB31718.1"/>
    <property type="molecule type" value="Genomic_DNA"/>
</dbReference>
<dbReference type="Pfam" id="PF00455">
    <property type="entry name" value="DeoRC"/>
    <property type="match status" value="1"/>
</dbReference>
<dbReference type="GO" id="GO:0003700">
    <property type="term" value="F:DNA-binding transcription factor activity"/>
    <property type="evidence" value="ECO:0007669"/>
    <property type="project" value="InterPro"/>
</dbReference>
<keyword evidence="2" id="KW-0804">Transcription</keyword>
<proteinExistence type="predicted"/>
<evidence type="ECO:0000259" key="3">
    <source>
        <dbReference type="PROSITE" id="PS51000"/>
    </source>
</evidence>
<keyword evidence="5" id="KW-1185">Reference proteome</keyword>
<protein>
    <submittedName>
        <fullName evidence="4">DeoR family transcriptional regulator</fullName>
    </submittedName>
</protein>
<feature type="domain" description="HTH deoR-type" evidence="3">
    <location>
        <begin position="3"/>
        <end position="58"/>
    </location>
</feature>
<sequence>MLKDERRELIVELLNKNGFMKNITLSELTNSTIQTIIMDINELQLEGRLIKVYGGARSISNNQQTIREYFDEEKESLNIEAKNQIASFASTLIEENDLIFIDTGTTTKKMINYLIGKNIQVVTNGYSIALELLENDISVCLVGGTIIPTTHATAGELALKFLDNFNFDKAFLGMNNLYKNDFYTTNIEEAMIKEKVIKNSLRSYILMDSSKFNSKNKIKVDVEKETYLISENLPLSYEKKYIFNK</sequence>
<dbReference type="InterPro" id="IPR036390">
    <property type="entry name" value="WH_DNA-bd_sf"/>
</dbReference>
<dbReference type="RefSeq" id="WP_100916695.1">
    <property type="nucleotide sequence ID" value="NZ_CP025057.1"/>
</dbReference>
<dbReference type="PROSITE" id="PS51000">
    <property type="entry name" value="HTH_DEOR_2"/>
    <property type="match status" value="1"/>
</dbReference>
<dbReference type="PANTHER" id="PTHR30363">
    <property type="entry name" value="HTH-TYPE TRANSCRIPTIONAL REGULATOR SRLR-RELATED"/>
    <property type="match status" value="1"/>
</dbReference>
<dbReference type="Gene3D" id="3.40.50.1360">
    <property type="match status" value="1"/>
</dbReference>
<dbReference type="PANTHER" id="PTHR30363:SF56">
    <property type="entry name" value="TRANSCRIPTIONAL REGULATOR, DEOR FAMILY"/>
    <property type="match status" value="1"/>
</dbReference>
<evidence type="ECO:0000256" key="1">
    <source>
        <dbReference type="ARBA" id="ARBA00023015"/>
    </source>
</evidence>
<dbReference type="SUPFAM" id="SSF46785">
    <property type="entry name" value="Winged helix' DNA-binding domain"/>
    <property type="match status" value="1"/>
</dbReference>
<gene>
    <name evidence="4" type="primary">fruR</name>
    <name evidence="4" type="ORF">SFLOR_v1c06700</name>
</gene>
<dbReference type="KEGG" id="sfz:SFLOR_v1c06700"/>
<accession>A0A2K8SEN3</accession>
<evidence type="ECO:0000313" key="4">
    <source>
        <dbReference type="EMBL" id="AUB31718.1"/>
    </source>
</evidence>
<evidence type="ECO:0000256" key="2">
    <source>
        <dbReference type="ARBA" id="ARBA00023163"/>
    </source>
</evidence>
<evidence type="ECO:0000313" key="5">
    <source>
        <dbReference type="Proteomes" id="UP000231823"/>
    </source>
</evidence>
<dbReference type="InterPro" id="IPR014036">
    <property type="entry name" value="DeoR-like_C"/>
</dbReference>
<dbReference type="SMART" id="SM01134">
    <property type="entry name" value="DeoRC"/>
    <property type="match status" value="1"/>
</dbReference>
<dbReference type="SMART" id="SM00420">
    <property type="entry name" value="HTH_DEOR"/>
    <property type="match status" value="1"/>
</dbReference>